<accession>X6M6E4</accession>
<dbReference type="Proteomes" id="UP000023152">
    <property type="component" value="Unassembled WGS sequence"/>
</dbReference>
<sequence length="150" mass="17372">MRNQTTPFQTLKELLTPLKESQYVLHKHELLICGGQFKRACYSYHTLKNEYNHVKLWGNSVVKLVDNNQDKNQITLLSFGGKNNHTLVMKYVSIWSNGNDENEMNKSKELNKLNNYNEWVPFTDNHSHPIIIGRDYDDYLGVRAVIGGST</sequence>
<dbReference type="EMBL" id="ASPP01024420">
    <property type="protein sequence ID" value="ETO09032.1"/>
    <property type="molecule type" value="Genomic_DNA"/>
</dbReference>
<keyword evidence="2" id="KW-1185">Reference proteome</keyword>
<evidence type="ECO:0000313" key="2">
    <source>
        <dbReference type="Proteomes" id="UP000023152"/>
    </source>
</evidence>
<name>X6M6E4_RETFI</name>
<feature type="non-terminal residue" evidence="1">
    <location>
        <position position="150"/>
    </location>
</feature>
<gene>
    <name evidence="1" type="ORF">RFI_28355</name>
</gene>
<comment type="caution">
    <text evidence="1">The sequence shown here is derived from an EMBL/GenBank/DDBJ whole genome shotgun (WGS) entry which is preliminary data.</text>
</comment>
<dbReference type="AlphaFoldDB" id="X6M6E4"/>
<reference evidence="1 2" key="1">
    <citation type="journal article" date="2013" name="Curr. Biol.">
        <title>The Genome of the Foraminiferan Reticulomyxa filosa.</title>
        <authorList>
            <person name="Glockner G."/>
            <person name="Hulsmann N."/>
            <person name="Schleicher M."/>
            <person name="Noegel A.A."/>
            <person name="Eichinger L."/>
            <person name="Gallinger C."/>
            <person name="Pawlowski J."/>
            <person name="Sierra R."/>
            <person name="Euteneuer U."/>
            <person name="Pillet L."/>
            <person name="Moustafa A."/>
            <person name="Platzer M."/>
            <person name="Groth M."/>
            <person name="Szafranski K."/>
            <person name="Schliwa M."/>
        </authorList>
    </citation>
    <scope>NUCLEOTIDE SEQUENCE [LARGE SCALE GENOMIC DNA]</scope>
</reference>
<evidence type="ECO:0000313" key="1">
    <source>
        <dbReference type="EMBL" id="ETO09032.1"/>
    </source>
</evidence>
<protein>
    <submittedName>
        <fullName evidence="1">Uncharacterized protein</fullName>
    </submittedName>
</protein>
<organism evidence="1 2">
    <name type="scientific">Reticulomyxa filosa</name>
    <dbReference type="NCBI Taxonomy" id="46433"/>
    <lineage>
        <taxon>Eukaryota</taxon>
        <taxon>Sar</taxon>
        <taxon>Rhizaria</taxon>
        <taxon>Retaria</taxon>
        <taxon>Foraminifera</taxon>
        <taxon>Monothalamids</taxon>
        <taxon>Reticulomyxidae</taxon>
        <taxon>Reticulomyxa</taxon>
    </lineage>
</organism>
<proteinExistence type="predicted"/>